<comment type="caution">
    <text evidence="2">The sequence shown here is derived from an EMBL/GenBank/DDBJ whole genome shotgun (WGS) entry which is preliminary data.</text>
</comment>
<dbReference type="CDD" id="cd09272">
    <property type="entry name" value="RNase_HI_RT_Ty1"/>
    <property type="match status" value="1"/>
</dbReference>
<organism evidence="2 3">
    <name type="scientific">Tanacetum coccineum</name>
    <dbReference type="NCBI Taxonomy" id="301880"/>
    <lineage>
        <taxon>Eukaryota</taxon>
        <taxon>Viridiplantae</taxon>
        <taxon>Streptophyta</taxon>
        <taxon>Embryophyta</taxon>
        <taxon>Tracheophyta</taxon>
        <taxon>Spermatophyta</taxon>
        <taxon>Magnoliopsida</taxon>
        <taxon>eudicotyledons</taxon>
        <taxon>Gunneridae</taxon>
        <taxon>Pentapetalae</taxon>
        <taxon>asterids</taxon>
        <taxon>campanulids</taxon>
        <taxon>Asterales</taxon>
        <taxon>Asteraceae</taxon>
        <taxon>Asteroideae</taxon>
        <taxon>Anthemideae</taxon>
        <taxon>Anthemidinae</taxon>
        <taxon>Tanacetum</taxon>
    </lineage>
</organism>
<evidence type="ECO:0000259" key="1">
    <source>
        <dbReference type="Pfam" id="PF07727"/>
    </source>
</evidence>
<proteinExistence type="predicted"/>
<reference evidence="2" key="2">
    <citation type="submission" date="2022-01" db="EMBL/GenBank/DDBJ databases">
        <authorList>
            <person name="Yamashiro T."/>
            <person name="Shiraishi A."/>
            <person name="Satake H."/>
            <person name="Nakayama K."/>
        </authorList>
    </citation>
    <scope>NUCLEOTIDE SEQUENCE</scope>
</reference>
<dbReference type="SUPFAM" id="SSF56672">
    <property type="entry name" value="DNA/RNA polymerases"/>
    <property type="match status" value="1"/>
</dbReference>
<dbReference type="Proteomes" id="UP001151760">
    <property type="component" value="Unassembled WGS sequence"/>
</dbReference>
<accession>A0ABQ5EG36</accession>
<feature type="domain" description="Reverse transcriptase Ty1/copia-type" evidence="1">
    <location>
        <begin position="87"/>
        <end position="147"/>
    </location>
</feature>
<keyword evidence="3" id="KW-1185">Reference proteome</keyword>
<evidence type="ECO:0000313" key="3">
    <source>
        <dbReference type="Proteomes" id="UP001151760"/>
    </source>
</evidence>
<sequence>MMMERDHLMIAESNCGSSTLILQRSSLLMMINRTDDDNHVYVNTRRSSRVSKLPDKLNDFVLDNKVNYVLNKYANHNKLSAGYEQLIWTLTELPINRKAIGSKWVYKIKYKSDGEVERYKARVVAKGFGQKKGVDYEEIFSPVVKMSTEFKIKDLRELKFFLGIKVMKIKNGLCLNQRKYCIKLLHEYGVLACKPVATPMLENGILSHKETENDKLLKNITSYQKIVGKLIYLCNTRPDIAFSVHCLSQHMHSPLQSHFKVAVRVLRYLKSAPGAGIIYTKSSTITISVYADSDWAKCKMTRRSVSGYCIFVCGGLVSWKSKKQATLSRSFAEAEYRSMAFVVCEVMWIVKILKDLKFSSNIPAILFCDNSSAIQIAANPVMHEKTKYFDIDVHLIREKVASGLIKTVKVDSEKQITDILTKGTIAAFSALLALDIKGSCAARVAISMFKDQAEVVVAQEEVQEKIDLVENEEEFIEEEELIEEEEHFR</sequence>
<dbReference type="EMBL" id="BQNB010016240">
    <property type="protein sequence ID" value="GJT49452.1"/>
    <property type="molecule type" value="Genomic_DNA"/>
</dbReference>
<dbReference type="PANTHER" id="PTHR11439">
    <property type="entry name" value="GAG-POL-RELATED RETROTRANSPOSON"/>
    <property type="match status" value="1"/>
</dbReference>
<protein>
    <submittedName>
        <fullName evidence="2">Ribonuclease H-like domain-containing protein</fullName>
    </submittedName>
</protein>
<evidence type="ECO:0000313" key="2">
    <source>
        <dbReference type="EMBL" id="GJT49452.1"/>
    </source>
</evidence>
<dbReference type="Pfam" id="PF07727">
    <property type="entry name" value="RVT_2"/>
    <property type="match status" value="1"/>
</dbReference>
<reference evidence="2" key="1">
    <citation type="journal article" date="2022" name="Int. J. Mol. Sci.">
        <title>Draft Genome of Tanacetum Coccineum: Genomic Comparison of Closely Related Tanacetum-Family Plants.</title>
        <authorList>
            <person name="Yamashiro T."/>
            <person name="Shiraishi A."/>
            <person name="Nakayama K."/>
            <person name="Satake H."/>
        </authorList>
    </citation>
    <scope>NUCLEOTIDE SEQUENCE</scope>
</reference>
<gene>
    <name evidence="2" type="ORF">Tco_0975609</name>
</gene>
<name>A0ABQ5EG36_9ASTR</name>
<dbReference type="InterPro" id="IPR013103">
    <property type="entry name" value="RVT_2"/>
</dbReference>
<dbReference type="InterPro" id="IPR043502">
    <property type="entry name" value="DNA/RNA_pol_sf"/>
</dbReference>
<dbReference type="PANTHER" id="PTHR11439:SF508">
    <property type="entry name" value="RNA-DIRECTED DNA POLYMERASE"/>
    <property type="match status" value="1"/>
</dbReference>